<keyword evidence="4" id="KW-0175">Coiled coil</keyword>
<feature type="coiled-coil region" evidence="4">
    <location>
        <begin position="116"/>
        <end position="143"/>
    </location>
</feature>
<keyword evidence="3" id="KW-0804">Transcription</keyword>
<dbReference type="Gene3D" id="1.10.10.10">
    <property type="entry name" value="Winged helix-like DNA-binding domain superfamily/Winged helix DNA-binding domain"/>
    <property type="match status" value="1"/>
</dbReference>
<dbReference type="EMBL" id="JBHSED010000035">
    <property type="protein sequence ID" value="MFC4305094.1"/>
    <property type="molecule type" value="Genomic_DNA"/>
</dbReference>
<keyword evidence="1" id="KW-0805">Transcription regulation</keyword>
<evidence type="ECO:0000256" key="3">
    <source>
        <dbReference type="ARBA" id="ARBA00023163"/>
    </source>
</evidence>
<dbReference type="RefSeq" id="WP_204603461.1">
    <property type="nucleotide sequence ID" value="NZ_JBHSED010000035.1"/>
</dbReference>
<dbReference type="InterPro" id="IPR036390">
    <property type="entry name" value="WH_DNA-bd_sf"/>
</dbReference>
<dbReference type="SMART" id="SM00895">
    <property type="entry name" value="FCD"/>
    <property type="match status" value="1"/>
</dbReference>
<dbReference type="Pfam" id="PF00392">
    <property type="entry name" value="GntR"/>
    <property type="match status" value="1"/>
</dbReference>
<dbReference type="InterPro" id="IPR008920">
    <property type="entry name" value="TF_FadR/GntR_C"/>
</dbReference>
<dbReference type="SUPFAM" id="SSF46785">
    <property type="entry name" value="Winged helix' DNA-binding domain"/>
    <property type="match status" value="1"/>
</dbReference>
<dbReference type="SUPFAM" id="SSF48008">
    <property type="entry name" value="GntR ligand-binding domain-like"/>
    <property type="match status" value="1"/>
</dbReference>
<evidence type="ECO:0000313" key="7">
    <source>
        <dbReference type="Proteomes" id="UP001595755"/>
    </source>
</evidence>
<gene>
    <name evidence="6" type="ORF">ACFO1S_16800</name>
</gene>
<feature type="domain" description="HTH gntR-type" evidence="5">
    <location>
        <begin position="9"/>
        <end position="77"/>
    </location>
</feature>
<evidence type="ECO:0000256" key="4">
    <source>
        <dbReference type="SAM" id="Coils"/>
    </source>
</evidence>
<dbReference type="Gene3D" id="1.20.120.530">
    <property type="entry name" value="GntR ligand-binding domain-like"/>
    <property type="match status" value="1"/>
</dbReference>
<dbReference type="InterPro" id="IPR036388">
    <property type="entry name" value="WH-like_DNA-bd_sf"/>
</dbReference>
<dbReference type="PANTHER" id="PTHR43537:SF5">
    <property type="entry name" value="UXU OPERON TRANSCRIPTIONAL REGULATOR"/>
    <property type="match status" value="1"/>
</dbReference>
<accession>A0ABV8SF13</accession>
<dbReference type="SMART" id="SM00345">
    <property type="entry name" value="HTH_GNTR"/>
    <property type="match status" value="1"/>
</dbReference>
<keyword evidence="2" id="KW-0238">DNA-binding</keyword>
<evidence type="ECO:0000256" key="2">
    <source>
        <dbReference type="ARBA" id="ARBA00023125"/>
    </source>
</evidence>
<reference evidence="7" key="1">
    <citation type="journal article" date="2019" name="Int. J. Syst. Evol. Microbiol.">
        <title>The Global Catalogue of Microorganisms (GCM) 10K type strain sequencing project: providing services to taxonomists for standard genome sequencing and annotation.</title>
        <authorList>
            <consortium name="The Broad Institute Genomics Platform"/>
            <consortium name="The Broad Institute Genome Sequencing Center for Infectious Disease"/>
            <person name="Wu L."/>
            <person name="Ma J."/>
        </authorList>
    </citation>
    <scope>NUCLEOTIDE SEQUENCE [LARGE SCALE GENOMIC DNA]</scope>
    <source>
        <strain evidence="7">CGMCC 4.1641</strain>
    </source>
</reference>
<dbReference type="Pfam" id="PF07729">
    <property type="entry name" value="FCD"/>
    <property type="match status" value="1"/>
</dbReference>
<name>A0ABV8SF13_9BACL</name>
<evidence type="ECO:0000313" key="6">
    <source>
        <dbReference type="EMBL" id="MFC4305094.1"/>
    </source>
</evidence>
<dbReference type="InterPro" id="IPR000524">
    <property type="entry name" value="Tscrpt_reg_HTH_GntR"/>
</dbReference>
<keyword evidence="7" id="KW-1185">Reference proteome</keyword>
<protein>
    <submittedName>
        <fullName evidence="6">FadR/GntR family transcriptional regulator</fullName>
    </submittedName>
</protein>
<organism evidence="6 7">
    <name type="scientific">Cohnella boryungensis</name>
    <dbReference type="NCBI Taxonomy" id="768479"/>
    <lineage>
        <taxon>Bacteria</taxon>
        <taxon>Bacillati</taxon>
        <taxon>Bacillota</taxon>
        <taxon>Bacilli</taxon>
        <taxon>Bacillales</taxon>
        <taxon>Paenibacillaceae</taxon>
        <taxon>Cohnella</taxon>
    </lineage>
</organism>
<dbReference type="PROSITE" id="PS50949">
    <property type="entry name" value="HTH_GNTR"/>
    <property type="match status" value="1"/>
</dbReference>
<evidence type="ECO:0000259" key="5">
    <source>
        <dbReference type="PROSITE" id="PS50949"/>
    </source>
</evidence>
<evidence type="ECO:0000256" key="1">
    <source>
        <dbReference type="ARBA" id="ARBA00023015"/>
    </source>
</evidence>
<dbReference type="InterPro" id="IPR011711">
    <property type="entry name" value="GntR_C"/>
</dbReference>
<dbReference type="PANTHER" id="PTHR43537">
    <property type="entry name" value="TRANSCRIPTIONAL REGULATOR, GNTR FAMILY"/>
    <property type="match status" value="1"/>
</dbReference>
<dbReference type="Proteomes" id="UP001595755">
    <property type="component" value="Unassembled WGS sequence"/>
</dbReference>
<dbReference type="PRINTS" id="PR00035">
    <property type="entry name" value="HTHGNTR"/>
</dbReference>
<dbReference type="CDD" id="cd07377">
    <property type="entry name" value="WHTH_GntR"/>
    <property type="match status" value="1"/>
</dbReference>
<comment type="caution">
    <text evidence="6">The sequence shown here is derived from an EMBL/GenBank/DDBJ whole genome shotgun (WGS) entry which is preliminary data.</text>
</comment>
<proteinExistence type="predicted"/>
<sequence length="246" mass="27662">MRQLKIEPPKGHELVAEDILRRIREGEWPPGRRLPSVVELAEAYGVGRSTIREAASALKAMGWLDVRHGGGTFVRLELPNERRDGADKLFQGADSLIELLEVRKTLEMGAVSLAAERRSEEHLAKLRDLLADMEESLDRHDTSEGERADAEFHMTIAYASGNSLLIQLMESISGRFAGSIRQTRELWFYREQATAARLLAEHRLIYEAIENRDKSRSAALISEHLSKVEQVLRDALADGMEPELAP</sequence>